<keyword evidence="3" id="KW-1185">Reference proteome</keyword>
<dbReference type="InParanoid" id="A0A665T190"/>
<reference evidence="2" key="1">
    <citation type="submission" date="2021-04" db="EMBL/GenBank/DDBJ databases">
        <authorList>
            <consortium name="Wellcome Sanger Institute Data Sharing"/>
        </authorList>
    </citation>
    <scope>NUCLEOTIDE SEQUENCE [LARGE SCALE GENOMIC DNA]</scope>
</reference>
<feature type="region of interest" description="Disordered" evidence="1">
    <location>
        <begin position="286"/>
        <end position="314"/>
    </location>
</feature>
<dbReference type="AlphaFoldDB" id="A0A665T190"/>
<dbReference type="Proteomes" id="UP000472264">
    <property type="component" value="Chromosome 11"/>
</dbReference>
<reference evidence="2" key="2">
    <citation type="submission" date="2025-08" db="UniProtKB">
        <authorList>
            <consortium name="Ensembl"/>
        </authorList>
    </citation>
    <scope>IDENTIFICATION</scope>
</reference>
<organism evidence="2 3">
    <name type="scientific">Echeneis naucrates</name>
    <name type="common">Live sharksucker</name>
    <dbReference type="NCBI Taxonomy" id="173247"/>
    <lineage>
        <taxon>Eukaryota</taxon>
        <taxon>Metazoa</taxon>
        <taxon>Chordata</taxon>
        <taxon>Craniata</taxon>
        <taxon>Vertebrata</taxon>
        <taxon>Euteleostomi</taxon>
        <taxon>Actinopterygii</taxon>
        <taxon>Neopterygii</taxon>
        <taxon>Teleostei</taxon>
        <taxon>Neoteleostei</taxon>
        <taxon>Acanthomorphata</taxon>
        <taxon>Carangaria</taxon>
        <taxon>Carangiformes</taxon>
        <taxon>Echeneidae</taxon>
        <taxon>Echeneis</taxon>
    </lineage>
</organism>
<evidence type="ECO:0000313" key="2">
    <source>
        <dbReference type="Ensembl" id="ENSENLP00000003710.1"/>
    </source>
</evidence>
<reference evidence="2" key="3">
    <citation type="submission" date="2025-09" db="UniProtKB">
        <authorList>
            <consortium name="Ensembl"/>
        </authorList>
    </citation>
    <scope>IDENTIFICATION</scope>
</reference>
<sequence length="314" mass="34588">TRVETTRRANERAADGLPSVGTGFCHRPQRWPKSCLTGLSYKLVIPPDSPGKKFVLIIGDTQLRAIVDGFIQMPEGHLSFGIMTAPKASTSELQTEVVHSVLPRTPEAVCLLAPSNTLTSSKTTDEIVVDFAELLSTICRRWPKVSIFSHLAHILILSGVKYFPLAEYFPLTRLELWGKDGVHLSDCEGMRIFVRLLWSASVQQLETQPPTAKVPPTPLPLSRTLSPLLIVRDGVSSPPSTDPFECKPVGQGSKVIVKQCDDPQEEECFSPLNPVWFSSTALRAMEEASPPHKSGLADFKPSPKRKKVPDLNFI</sequence>
<name>A0A665T190_ECHNA</name>
<evidence type="ECO:0000313" key="3">
    <source>
        <dbReference type="Proteomes" id="UP000472264"/>
    </source>
</evidence>
<protein>
    <submittedName>
        <fullName evidence="2">Uncharacterized protein</fullName>
    </submittedName>
</protein>
<dbReference type="OMA" id="ACPREAS"/>
<proteinExistence type="predicted"/>
<dbReference type="Ensembl" id="ENSENLT00000003916.1">
    <property type="protein sequence ID" value="ENSENLP00000003710.1"/>
    <property type="gene ID" value="ENSENLG00000001805.1"/>
</dbReference>
<accession>A0A665T190</accession>
<evidence type="ECO:0000256" key="1">
    <source>
        <dbReference type="SAM" id="MobiDB-lite"/>
    </source>
</evidence>